<dbReference type="EMBL" id="BJTG01000007">
    <property type="protein sequence ID" value="GEJ58440.1"/>
    <property type="molecule type" value="Genomic_DNA"/>
</dbReference>
<dbReference type="RefSeq" id="WP_176066968.1">
    <property type="nucleotide sequence ID" value="NZ_BJTG01000007.1"/>
</dbReference>
<dbReference type="PANTHER" id="PTHR46383:SF1">
    <property type="entry name" value="ASPARTATE AMINOTRANSFERASE"/>
    <property type="match status" value="1"/>
</dbReference>
<dbReference type="Pfam" id="PF00155">
    <property type="entry name" value="Aminotran_1_2"/>
    <property type="match status" value="1"/>
</dbReference>
<dbReference type="SUPFAM" id="SSF53383">
    <property type="entry name" value="PLP-dependent transferases"/>
    <property type="match status" value="1"/>
</dbReference>
<accession>A0A7I9VQP0</accession>
<evidence type="ECO:0000256" key="5">
    <source>
        <dbReference type="ARBA" id="ARBA00022898"/>
    </source>
</evidence>
<dbReference type="PANTHER" id="PTHR46383">
    <property type="entry name" value="ASPARTATE AMINOTRANSFERASE"/>
    <property type="match status" value="1"/>
</dbReference>
<evidence type="ECO:0000256" key="2">
    <source>
        <dbReference type="ARBA" id="ARBA00007441"/>
    </source>
</evidence>
<evidence type="ECO:0000259" key="6">
    <source>
        <dbReference type="Pfam" id="PF00155"/>
    </source>
</evidence>
<keyword evidence="5" id="KW-0663">Pyridoxal phosphate</keyword>
<evidence type="ECO:0000313" key="7">
    <source>
        <dbReference type="EMBL" id="GEJ58440.1"/>
    </source>
</evidence>
<evidence type="ECO:0000256" key="4">
    <source>
        <dbReference type="ARBA" id="ARBA00022679"/>
    </source>
</evidence>
<dbReference type="Gene3D" id="3.40.640.10">
    <property type="entry name" value="Type I PLP-dependent aspartate aminotransferase-like (Major domain)"/>
    <property type="match status" value="1"/>
</dbReference>
<dbReference type="InterPro" id="IPR004839">
    <property type="entry name" value="Aminotransferase_I/II_large"/>
</dbReference>
<dbReference type="AlphaFoldDB" id="A0A7I9VQP0"/>
<keyword evidence="3" id="KW-0032">Aminotransferase</keyword>
<comment type="caution">
    <text evidence="7">The sequence shown here is derived from an EMBL/GenBank/DDBJ whole genome shotgun (WGS) entry which is preliminary data.</text>
</comment>
<dbReference type="Proteomes" id="UP000503640">
    <property type="component" value="Unassembled WGS sequence"/>
</dbReference>
<evidence type="ECO:0000256" key="1">
    <source>
        <dbReference type="ARBA" id="ARBA00001933"/>
    </source>
</evidence>
<gene>
    <name evidence="7" type="ORF">AMYX_31810</name>
</gene>
<name>A0A7I9VQP0_9BACT</name>
<dbReference type="InterPro" id="IPR015421">
    <property type="entry name" value="PyrdxlP-dep_Trfase_major"/>
</dbReference>
<dbReference type="InterPro" id="IPR015422">
    <property type="entry name" value="PyrdxlP-dep_Trfase_small"/>
</dbReference>
<sequence>MSRPALHPLAKAANDALAKDCPVLLELLSERGKRFFFPAKGILAQGAEAKQKAKTANATVGIATENGAPMHLACISRYYQGLTPAEVFDYTPSYGKPELRTLWAKKQRAEAPALGDHPLSNPVVTNALTHGLGLVGDLFLDPGDQVLTPDLMWENYNLSWETRLEAEFNYFPFFDEKLTGFNLAGFKTALAKHRGRKLVVSLNFPNNPSGYTPTRAEADAIAAALGAEAEAGTKLVVVVDDAYYGMFYEEGLQTESIFGKLVRSSPNLLAIKIDGATKEEFVWGLRVGFVTFGVKNGTAAAYKALEDKTAGLIRAYVSNISNPSQSIVLKALGDPEFRAQQAEKVAVLRGRAKVVAQECRRPEYADCWDVYPFNSGYFMCLRVKGAGADAVRLRLLEDHGVGTIALGERELRVAFSCLTEQQIPNVFSAAAKAVRAVRGK</sequence>
<dbReference type="NCBIfam" id="NF006388">
    <property type="entry name" value="PRK08637.1"/>
    <property type="match status" value="1"/>
</dbReference>
<comment type="cofactor">
    <cofactor evidence="1">
        <name>pyridoxal 5'-phosphate</name>
        <dbReference type="ChEBI" id="CHEBI:597326"/>
    </cofactor>
</comment>
<feature type="domain" description="Aminotransferase class I/classII large" evidence="6">
    <location>
        <begin position="87"/>
        <end position="426"/>
    </location>
</feature>
<dbReference type="Gene3D" id="3.90.1150.10">
    <property type="entry name" value="Aspartate Aminotransferase, domain 1"/>
    <property type="match status" value="1"/>
</dbReference>
<evidence type="ECO:0000313" key="8">
    <source>
        <dbReference type="Proteomes" id="UP000503640"/>
    </source>
</evidence>
<keyword evidence="8" id="KW-1185">Reference proteome</keyword>
<organism evidence="7 8">
    <name type="scientific">Anaeromyxobacter diazotrophicus</name>
    <dbReference type="NCBI Taxonomy" id="2590199"/>
    <lineage>
        <taxon>Bacteria</taxon>
        <taxon>Pseudomonadati</taxon>
        <taxon>Myxococcota</taxon>
        <taxon>Myxococcia</taxon>
        <taxon>Myxococcales</taxon>
        <taxon>Cystobacterineae</taxon>
        <taxon>Anaeromyxobacteraceae</taxon>
        <taxon>Anaeromyxobacter</taxon>
    </lineage>
</organism>
<comment type="similarity">
    <text evidence="2">Belongs to the class-I pyridoxal-phosphate-dependent aminotransferase family.</text>
</comment>
<dbReference type="GO" id="GO:0006520">
    <property type="term" value="P:amino acid metabolic process"/>
    <property type="evidence" value="ECO:0007669"/>
    <property type="project" value="InterPro"/>
</dbReference>
<keyword evidence="4" id="KW-0808">Transferase</keyword>
<dbReference type="InterPro" id="IPR050596">
    <property type="entry name" value="AspAT/PAT-like"/>
</dbReference>
<proteinExistence type="inferred from homology"/>
<protein>
    <recommendedName>
        <fullName evidence="6">Aminotransferase class I/classII large domain-containing protein</fullName>
    </recommendedName>
</protein>
<dbReference type="GO" id="GO:0008483">
    <property type="term" value="F:transaminase activity"/>
    <property type="evidence" value="ECO:0007669"/>
    <property type="project" value="UniProtKB-KW"/>
</dbReference>
<evidence type="ECO:0000256" key="3">
    <source>
        <dbReference type="ARBA" id="ARBA00022576"/>
    </source>
</evidence>
<reference evidence="8" key="1">
    <citation type="journal article" date="2020" name="Appl. Environ. Microbiol.">
        <title>Diazotrophic Anaeromyxobacter Isolates from Soils.</title>
        <authorList>
            <person name="Masuda Y."/>
            <person name="Yamanaka H."/>
            <person name="Xu Z.X."/>
            <person name="Shiratori Y."/>
            <person name="Aono T."/>
            <person name="Amachi S."/>
            <person name="Senoo K."/>
            <person name="Itoh H."/>
        </authorList>
    </citation>
    <scope>NUCLEOTIDE SEQUENCE [LARGE SCALE GENOMIC DNA]</scope>
    <source>
        <strain evidence="8">R267</strain>
    </source>
</reference>
<dbReference type="CDD" id="cd00609">
    <property type="entry name" value="AAT_like"/>
    <property type="match status" value="1"/>
</dbReference>
<dbReference type="InterPro" id="IPR015424">
    <property type="entry name" value="PyrdxlP-dep_Trfase"/>
</dbReference>
<dbReference type="GO" id="GO:0030170">
    <property type="term" value="F:pyridoxal phosphate binding"/>
    <property type="evidence" value="ECO:0007669"/>
    <property type="project" value="InterPro"/>
</dbReference>